<reference evidence="1 2" key="1">
    <citation type="submission" date="2019-02" db="EMBL/GenBank/DDBJ databases">
        <title>Emended description of the genus Rhodopseudomonas and description of Rhodopseudomonas albus sp. nov., a non-phototrophic, heavy-metal-tolerant bacterium isolated from garden soil.</title>
        <authorList>
            <person name="Bao Z."/>
            <person name="Cao W.W."/>
            <person name="Sato Y."/>
            <person name="Nishizawa T."/>
            <person name="Zhao J."/>
            <person name="Guo Y."/>
            <person name="Ohta H."/>
        </authorList>
    </citation>
    <scope>NUCLEOTIDE SEQUENCE [LARGE SCALE GENOMIC DNA]</scope>
    <source>
        <strain evidence="1 2">SK50-23</strain>
    </source>
</reference>
<name>A0ABX8ADY2_9BRAD</name>
<gene>
    <name evidence="1" type="ORF">RPMA_18005</name>
</gene>
<dbReference type="EMBL" id="CP036498">
    <property type="protein sequence ID" value="QUS40515.1"/>
    <property type="molecule type" value="Genomic_DNA"/>
</dbReference>
<organism evidence="1 2">
    <name type="scientific">Tardiphaga alba</name>
    <dbReference type="NCBI Taxonomy" id="340268"/>
    <lineage>
        <taxon>Bacteria</taxon>
        <taxon>Pseudomonadati</taxon>
        <taxon>Pseudomonadota</taxon>
        <taxon>Alphaproteobacteria</taxon>
        <taxon>Hyphomicrobiales</taxon>
        <taxon>Nitrobacteraceae</taxon>
        <taxon>Tardiphaga</taxon>
    </lineage>
</organism>
<sequence>MKILFVKPVRAAEEEARKIPLPQKLLMIFRARVKDAETEDLREEAVRDLAKLEAKLGLK</sequence>
<dbReference type="RefSeq" id="WP_211909099.1">
    <property type="nucleotide sequence ID" value="NZ_CP036498.1"/>
</dbReference>
<protein>
    <submittedName>
        <fullName evidence="1">Uncharacterized protein</fullName>
    </submittedName>
</protein>
<dbReference type="Proteomes" id="UP000682843">
    <property type="component" value="Chromosome"/>
</dbReference>
<proteinExistence type="predicted"/>
<evidence type="ECO:0000313" key="2">
    <source>
        <dbReference type="Proteomes" id="UP000682843"/>
    </source>
</evidence>
<keyword evidence="2" id="KW-1185">Reference proteome</keyword>
<evidence type="ECO:0000313" key="1">
    <source>
        <dbReference type="EMBL" id="QUS40515.1"/>
    </source>
</evidence>
<accession>A0ABX8ADY2</accession>